<evidence type="ECO:0000256" key="1">
    <source>
        <dbReference type="SAM" id="MobiDB-lite"/>
    </source>
</evidence>
<dbReference type="InterPro" id="IPR032675">
    <property type="entry name" value="LRR_dom_sf"/>
</dbReference>
<proteinExistence type="predicted"/>
<protein>
    <recommendedName>
        <fullName evidence="2">F-box domain-containing protein</fullName>
    </recommendedName>
</protein>
<feature type="domain" description="F-box" evidence="2">
    <location>
        <begin position="127"/>
        <end position="180"/>
    </location>
</feature>
<dbReference type="PROSITE" id="PS50181">
    <property type="entry name" value="FBOX"/>
    <property type="match status" value="1"/>
</dbReference>
<reference evidence="3 4" key="1">
    <citation type="journal article" date="2018" name="Proc. Natl. Acad. Sci. U.S.A.">
        <title>Draft genome sequence of Camellia sinensis var. sinensis provides insights into the evolution of the tea genome and tea quality.</title>
        <authorList>
            <person name="Wei C."/>
            <person name="Yang H."/>
            <person name="Wang S."/>
            <person name="Zhao J."/>
            <person name="Liu C."/>
            <person name="Gao L."/>
            <person name="Xia E."/>
            <person name="Lu Y."/>
            <person name="Tai Y."/>
            <person name="She G."/>
            <person name="Sun J."/>
            <person name="Cao H."/>
            <person name="Tong W."/>
            <person name="Gao Q."/>
            <person name="Li Y."/>
            <person name="Deng W."/>
            <person name="Jiang X."/>
            <person name="Wang W."/>
            <person name="Chen Q."/>
            <person name="Zhang S."/>
            <person name="Li H."/>
            <person name="Wu J."/>
            <person name="Wang P."/>
            <person name="Li P."/>
            <person name="Shi C."/>
            <person name="Zheng F."/>
            <person name="Jian J."/>
            <person name="Huang B."/>
            <person name="Shan D."/>
            <person name="Shi M."/>
            <person name="Fang C."/>
            <person name="Yue Y."/>
            <person name="Li F."/>
            <person name="Li D."/>
            <person name="Wei S."/>
            <person name="Han B."/>
            <person name="Jiang C."/>
            <person name="Yin Y."/>
            <person name="Xia T."/>
            <person name="Zhang Z."/>
            <person name="Bennetzen J.L."/>
            <person name="Zhao S."/>
            <person name="Wan X."/>
        </authorList>
    </citation>
    <scope>NUCLEOTIDE SEQUENCE [LARGE SCALE GENOMIC DNA]</scope>
    <source>
        <strain evidence="4">cv. Shuchazao</strain>
        <tissue evidence="3">Leaf</tissue>
    </source>
</reference>
<evidence type="ECO:0000313" key="3">
    <source>
        <dbReference type="EMBL" id="THG14749.1"/>
    </source>
</evidence>
<dbReference type="InterPro" id="IPR001810">
    <property type="entry name" value="F-box_dom"/>
</dbReference>
<dbReference type="STRING" id="542762.A0A4S4EEE8"/>
<dbReference type="SUPFAM" id="SSF81383">
    <property type="entry name" value="F-box domain"/>
    <property type="match status" value="1"/>
</dbReference>
<dbReference type="InterPro" id="IPR055411">
    <property type="entry name" value="LRR_FXL15/At3g58940/PEG3-like"/>
</dbReference>
<dbReference type="Proteomes" id="UP000306102">
    <property type="component" value="Unassembled WGS sequence"/>
</dbReference>
<dbReference type="EMBL" id="SDRB02005085">
    <property type="protein sequence ID" value="THG14749.1"/>
    <property type="molecule type" value="Genomic_DNA"/>
</dbReference>
<evidence type="ECO:0000313" key="4">
    <source>
        <dbReference type="Proteomes" id="UP000306102"/>
    </source>
</evidence>
<name>A0A4S4EEE8_CAMSN</name>
<dbReference type="SMART" id="SM00579">
    <property type="entry name" value="FBD"/>
    <property type="match status" value="1"/>
</dbReference>
<gene>
    <name evidence="3" type="ORF">TEA_006793</name>
</gene>
<dbReference type="Pfam" id="PF08387">
    <property type="entry name" value="FBD"/>
    <property type="match status" value="1"/>
</dbReference>
<dbReference type="PANTHER" id="PTHR31639:SF312">
    <property type="entry name" value="CYCLIN-LIKE F-BOX"/>
    <property type="match status" value="1"/>
</dbReference>
<keyword evidence="4" id="KW-1185">Reference proteome</keyword>
<accession>A0A4S4EEE8</accession>
<dbReference type="AlphaFoldDB" id="A0A4S4EEE8"/>
<dbReference type="PANTHER" id="PTHR31639">
    <property type="entry name" value="F-BOX PROTEIN-LIKE"/>
    <property type="match status" value="1"/>
</dbReference>
<dbReference type="InterPro" id="IPR036047">
    <property type="entry name" value="F-box-like_dom_sf"/>
</dbReference>
<sequence>MPMISESTEIYNLGIYQEGSQLKRVKDLCSLMISFESYTIDKSGPSLSSAAPSFIDEITQCMTQDIESRFATTIENLPAHVLFLGSQGVVGSKSSRKVPDASSGQQASKKKMNKIVGNMKKMCGPTSDIITHLPDNVKETILMSLPLQDAVRTSILSRKWRYMWARLPQLLFDDKFCRELIRNQKNKLVMTIYQVLLLHRRPILRFTLSLSGLEGCSEIDQLVLFVSNNGIQEFNLHIRIGEPYKLPSSLFSCLQLKDLTLRSGMFKPPPEKFKGFRSLLRLELCKVAITANIFSSLISSCPLLEELTLEDCSSLDCLEIYVPNLIFLFYESHVRSICFKNTPHLAKVSIGLKVHTNEETLKEGETSNMYMAAGGVPKRLPITLSHLKIIDLYAICFGEVNEVSIVLCLIRSSPNLEKIIIEVCTHETTAIDHVLELLEIQDWSDVSLNQLREVEIRNLSGTRFELEFIKLLLAKSPMLETMLIEPDLEKVADKGLRILKELTRFWRSSPKAKITYNDPNGSRNENEPLKIKFSKWFVSFFTSFGLSDTER</sequence>
<dbReference type="Pfam" id="PF24758">
    <property type="entry name" value="LRR_At5g56370"/>
    <property type="match status" value="1"/>
</dbReference>
<dbReference type="Gene3D" id="3.80.10.10">
    <property type="entry name" value="Ribonuclease Inhibitor"/>
    <property type="match status" value="1"/>
</dbReference>
<dbReference type="SUPFAM" id="SSF52047">
    <property type="entry name" value="RNI-like"/>
    <property type="match status" value="1"/>
</dbReference>
<dbReference type="Pfam" id="PF00646">
    <property type="entry name" value="F-box"/>
    <property type="match status" value="1"/>
</dbReference>
<comment type="caution">
    <text evidence="3">The sequence shown here is derived from an EMBL/GenBank/DDBJ whole genome shotgun (WGS) entry which is preliminary data.</text>
</comment>
<feature type="region of interest" description="Disordered" evidence="1">
    <location>
        <begin position="91"/>
        <end position="110"/>
    </location>
</feature>
<evidence type="ECO:0000259" key="2">
    <source>
        <dbReference type="PROSITE" id="PS50181"/>
    </source>
</evidence>
<organism evidence="3 4">
    <name type="scientific">Camellia sinensis var. sinensis</name>
    <name type="common">China tea</name>
    <dbReference type="NCBI Taxonomy" id="542762"/>
    <lineage>
        <taxon>Eukaryota</taxon>
        <taxon>Viridiplantae</taxon>
        <taxon>Streptophyta</taxon>
        <taxon>Embryophyta</taxon>
        <taxon>Tracheophyta</taxon>
        <taxon>Spermatophyta</taxon>
        <taxon>Magnoliopsida</taxon>
        <taxon>eudicotyledons</taxon>
        <taxon>Gunneridae</taxon>
        <taxon>Pentapetalae</taxon>
        <taxon>asterids</taxon>
        <taxon>Ericales</taxon>
        <taxon>Theaceae</taxon>
        <taxon>Camellia</taxon>
    </lineage>
</organism>
<dbReference type="InterPro" id="IPR006566">
    <property type="entry name" value="FBD"/>
</dbReference>